<accession>A0A1F5X0E4</accession>
<dbReference type="Proteomes" id="UP000178114">
    <property type="component" value="Unassembled WGS sequence"/>
</dbReference>
<evidence type="ECO:0008006" key="4">
    <source>
        <dbReference type="Google" id="ProtNLM"/>
    </source>
</evidence>
<gene>
    <name evidence="2" type="ORF">A2930_00545</name>
</gene>
<evidence type="ECO:0000256" key="1">
    <source>
        <dbReference type="SAM" id="Phobius"/>
    </source>
</evidence>
<keyword evidence="1" id="KW-0812">Transmembrane</keyword>
<protein>
    <recommendedName>
        <fullName evidence="4">TVP38/TMEM64 family membrane protein</fullName>
    </recommendedName>
</protein>
<evidence type="ECO:0000313" key="3">
    <source>
        <dbReference type="Proteomes" id="UP000178114"/>
    </source>
</evidence>
<proteinExistence type="predicted"/>
<feature type="transmembrane region" description="Helical" evidence="1">
    <location>
        <begin position="162"/>
        <end position="182"/>
    </location>
</feature>
<dbReference type="EMBL" id="MFID01000012">
    <property type="protein sequence ID" value="OGF81349.1"/>
    <property type="molecule type" value="Genomic_DNA"/>
</dbReference>
<name>A0A1F5X0E4_9BACT</name>
<evidence type="ECO:0000313" key="2">
    <source>
        <dbReference type="EMBL" id="OGF81349.1"/>
    </source>
</evidence>
<keyword evidence="1" id="KW-1133">Transmembrane helix</keyword>
<feature type="transmembrane region" description="Helical" evidence="1">
    <location>
        <begin position="49"/>
        <end position="74"/>
    </location>
</feature>
<comment type="caution">
    <text evidence="2">The sequence shown here is derived from an EMBL/GenBank/DDBJ whole genome shotgun (WGS) entry which is preliminary data.</text>
</comment>
<dbReference type="AlphaFoldDB" id="A0A1F5X0E4"/>
<feature type="transmembrane region" description="Helical" evidence="1">
    <location>
        <begin position="14"/>
        <end position="37"/>
    </location>
</feature>
<organism evidence="2 3">
    <name type="scientific">Candidatus Giovannonibacteria bacterium RIFCSPLOWO2_01_FULL_45_34</name>
    <dbReference type="NCBI Taxonomy" id="1798351"/>
    <lineage>
        <taxon>Bacteria</taxon>
        <taxon>Candidatus Giovannoniibacteriota</taxon>
    </lineage>
</organism>
<keyword evidence="1" id="KW-0472">Membrane</keyword>
<sequence length="186" mass="20138">MNTQNEKNNIMRDLGVVALSIVVAIILAKTGALAGILTSTQEWGFLGSLVAGIFFVSIFTAAPASVVLFEIAAANPIWEVALFGGIGALIGDLLIFRFIKDSISEDIHWLMRKTKQERLVSIFRPKLFKWLIPFIGALIIASPLPDEAGLAMMGLSKMKTSVFIPISFVLNFLGILAIGLFAKGLM</sequence>
<feature type="transmembrane region" description="Helical" evidence="1">
    <location>
        <begin position="80"/>
        <end position="99"/>
    </location>
</feature>
<feature type="transmembrane region" description="Helical" evidence="1">
    <location>
        <begin position="119"/>
        <end position="142"/>
    </location>
</feature>
<dbReference type="STRING" id="1798351.A2930_00545"/>
<reference evidence="2 3" key="1">
    <citation type="journal article" date="2016" name="Nat. Commun.">
        <title>Thousands of microbial genomes shed light on interconnected biogeochemical processes in an aquifer system.</title>
        <authorList>
            <person name="Anantharaman K."/>
            <person name="Brown C.T."/>
            <person name="Hug L.A."/>
            <person name="Sharon I."/>
            <person name="Castelle C.J."/>
            <person name="Probst A.J."/>
            <person name="Thomas B.C."/>
            <person name="Singh A."/>
            <person name="Wilkins M.J."/>
            <person name="Karaoz U."/>
            <person name="Brodie E.L."/>
            <person name="Williams K.H."/>
            <person name="Hubbard S.S."/>
            <person name="Banfield J.F."/>
        </authorList>
    </citation>
    <scope>NUCLEOTIDE SEQUENCE [LARGE SCALE GENOMIC DNA]</scope>
</reference>